<evidence type="ECO:0000313" key="2">
    <source>
        <dbReference type="Proteomes" id="UP000830768"/>
    </source>
</evidence>
<organism evidence="1 2">
    <name type="scientific">Fusarium solani subsp. cucurbitae</name>
    <name type="common">Neocosmosporum cucurbitae</name>
    <dbReference type="NCBI Taxonomy" id="2747967"/>
    <lineage>
        <taxon>Eukaryota</taxon>
        <taxon>Fungi</taxon>
        <taxon>Dikarya</taxon>
        <taxon>Ascomycota</taxon>
        <taxon>Pezizomycotina</taxon>
        <taxon>Sordariomycetes</taxon>
        <taxon>Hypocreomycetidae</taxon>
        <taxon>Hypocreales</taxon>
        <taxon>Nectriaceae</taxon>
        <taxon>Fusarium</taxon>
        <taxon>Fusarium solani species complex</taxon>
    </lineage>
</organism>
<protein>
    <submittedName>
        <fullName evidence="1">Uncharacterized protein</fullName>
    </submittedName>
</protein>
<reference evidence="1" key="1">
    <citation type="submission" date="2021-11" db="EMBL/GenBank/DDBJ databases">
        <title>Fusarium solani-melongenae Genome sequencing and assembly.</title>
        <authorList>
            <person name="Xie S."/>
            <person name="Huang L."/>
            <person name="Zhang X."/>
        </authorList>
    </citation>
    <scope>NUCLEOTIDE SEQUENCE</scope>
    <source>
        <strain evidence="1">CRI 24-3</strain>
    </source>
</reference>
<keyword evidence="2" id="KW-1185">Reference proteome</keyword>
<dbReference type="EMBL" id="CP090030">
    <property type="protein sequence ID" value="UPK89281.1"/>
    <property type="molecule type" value="Genomic_DNA"/>
</dbReference>
<name>A0ACD3YK96_FUSSC</name>
<proteinExistence type="predicted"/>
<dbReference type="Proteomes" id="UP000830768">
    <property type="component" value="Chromosome 1"/>
</dbReference>
<evidence type="ECO:0000313" key="1">
    <source>
        <dbReference type="EMBL" id="UPK89281.1"/>
    </source>
</evidence>
<gene>
    <name evidence="1" type="ORF">LCI18_000216</name>
</gene>
<sequence length="2335" mass="262965">MSFCPRFGSSRSRKLEVSAPDGRGYGGHDTAQPIPNRWISDTTEQRNSGHRESEKWWSDSGPHGSFPKTEKQARSQIEWIRREKRVDQPDANARALNAVLKETAGKLYADRMHFLLELLQNADDCQYAPGVTPTVSLTYKEHSNGRATTLRIDCNEIGFHSENVRAICGFCESSKPAAKDHNRTTGEKGMGFKSVFEVADVVWISSGYYSFKFVNNDSGMLSMIAPHWAKLPDYERQLRGHTSMLLELSAKCDTTILLEKLKSMSPDTVLFLRNLNKIKISTIEAGKGRWETTLKRLDDSPAKHVMFSRTIQMGETLASYHVFQHNINERDLRHDDRRRDAKNSQILLAFPKADDLKAQKVHAFLPIDHYGFKFAIQADFILVSSREDVEDCPWNKALVSQVPKAFLGAVKAFQAQDITSWISYISLDYYEDTLFQDIPARIVDVLSENPILQADQGEWLLPSKLTIVPKRFRNSDGPLIPPGARDTKYLSDVYDTAGNETRLEKLGVRTLSGEEFLSDLEAFLSDDQAKFQEMEATWHASVASVLILLITESNAITAMGYRKRISSWKLIPVLKWGTEIGSLQDSSWVSASQGTIFLPADPRISLGLPGGLNLFEVHGSVAEHPIWLDLLRLLKAEQYRVKRICDIIISRHQSPDFSPASQSLDDLVSHAVFLKRARWSPPEGTKGDLWFAANKNSCHRGSSMYMKGDSVTQAGVPFTADVVFQNQPAKCPIHFTHESYELELTPYDKGAESWVVWLARCFDLTIIPRMALKGRSGEGHFTMTPEFQFIVQNDPETVLQLLREFWHLYSEWLVDKPGDNPKSSRPDQASRSRMRASLSLMEVLCVGGIRGTLRNTILPRSNVTRVLTKIGMNHFLVQLRQLKGSTSTTQAFMTEKLTLVPDPETAGLRWLTLEECVWDGPDCLKRTPRLKYIYPSRIQLFLYLLKCQTSDLVMLIQEAQSIRETDDLQHIAQVFEALSKHPDLSENSAHTLRKLPIFPVTPANAPTGPYRLRTALNSDEWYIPDDPKLTRVFSNLDVLSFPSSSLDSWRPLFDRLDLSHRLLSVAGEIALVPEGDVQPVPSYETWLNKRIRFVIALVPTVEANKDEILLRLRHIHVFKAERATMSWKIRRKDLSIALEQSFAVKCVRLLPTDEQALSIWLTTQDTTTETDRLREMAFELAGFCGIMNAKHTDMLVKVLTKQNRKHVEDEFRALGIPVEPTDSADNSEMSESPIDQLPTTTDLRTSTKESLGDGRETKVVKTLSVNRLKERDQTRATGEAPAAVEDRSDHEVLSEDSSQIVKTPHDEAINGRGGAYVDKPAGVPDIVVSEAPAVSSSESMSRAEQSESEGTEQVKAKSNPPSQGVTEKQESLEIVTNNGASKTVQKPQHTKEVEPSKTHKGSRTTRTIPVDSHDMTENFDQVTTEDDSSGETEDDKKRLGRSLGRRPGLSQTPSTHVLPSRDHSADRPEPRPRTPKSRGRDESSFVNMNQGWITVPRPMTIFSGEDTKETRYFGELYVSRFLQIFLGNDYKPNDHWTSYLRIRNGHMEYETRVSDASTFTIVETGGKLSKALVDGHHATAERLANTVTFHLEVWATNDALSTRFVVSNSQYKKVSTLFLHPLCHLLSKTTDLREHVQLKRMSLVNQKHKVTDVYMLVRVYQIQKEPGIYIYVDPWGLQLKGDILLETEASYSARLPYSTEPFLKFSAAGFTKDTHEIYNGLDVGSRETRLLRLQLLDDGDEDDKPICGSLEVFDLGDLDEPFWAISYFWGPDPDGPAPSTFTSDRGKMPITESLASCLKCLRRKRVSTLLWADALCINQNNPMEKALQVRRMGSLYHQAEKVLVWLGTSGHKSEISPAVELMADLHRPFCHARGRCRTGKGLSERNSRATRVPDLSWKEVDGFLGHSWFTRSWIVQEAAVCPKMTMVCGQSEMEWDCFMESLMECSNGLNRDGGLDDNGAFLANSRPALALHSLRERYQDGAKFDFLRLLDMFSYTQASRARDKLFALQNLARDVATEDPLFAPDYDSPEEEVLAKYAKGLVHRGRGLDLLYRAGGDKSSNICSWIPDLLNSQRRETTISSWDAAGREGGFCAGRPVPPRIRLQDMGSQNVPILAVRGSIIDEVEDCFELHLSAGMRVAFADVLERMRGYTSHLVDYPGFERAPEAAARKWTDKLMIKCLVGDARGPQVVSKQSTTYSTEASRRAPGTTATWKDSDWEQILDLDLGQNAWKYKQETSTESQRRLMQFWETAVAFADNIPRAVFATTKKRYAGIIPGAAQPGDKIFIADGAKVPFIISRSARVTTCYRLVGECYIHGIMYSPPSTAPDRGTDIFLI</sequence>
<accession>A0ACD3YK96</accession>